<accession>A0A0F9SG84</accession>
<organism evidence="1">
    <name type="scientific">marine sediment metagenome</name>
    <dbReference type="NCBI Taxonomy" id="412755"/>
    <lineage>
        <taxon>unclassified sequences</taxon>
        <taxon>metagenomes</taxon>
        <taxon>ecological metagenomes</taxon>
    </lineage>
</organism>
<evidence type="ECO:0000313" key="1">
    <source>
        <dbReference type="EMBL" id="KKN66069.1"/>
    </source>
</evidence>
<name>A0A0F9SG84_9ZZZZ</name>
<proteinExistence type="predicted"/>
<dbReference type="EMBL" id="LAZR01000511">
    <property type="protein sequence ID" value="KKN66069.1"/>
    <property type="molecule type" value="Genomic_DNA"/>
</dbReference>
<dbReference type="AlphaFoldDB" id="A0A0F9SG84"/>
<comment type="caution">
    <text evidence="1">The sequence shown here is derived from an EMBL/GenBank/DDBJ whole genome shotgun (WGS) entry which is preliminary data.</text>
</comment>
<sequence>MYKATIICVGMGETEIKAQKDLINLLNDTARNKEWDELEIEIEPIDHKTESEQEKTLAILARVWSKFGVLRLCQLLSNCFEFNDLYYVTNKQLRIKLEEFLLNQKGD</sequence>
<reference evidence="1" key="1">
    <citation type="journal article" date="2015" name="Nature">
        <title>Complex archaea that bridge the gap between prokaryotes and eukaryotes.</title>
        <authorList>
            <person name="Spang A."/>
            <person name="Saw J.H."/>
            <person name="Jorgensen S.L."/>
            <person name="Zaremba-Niedzwiedzka K."/>
            <person name="Martijn J."/>
            <person name="Lind A.E."/>
            <person name="van Eijk R."/>
            <person name="Schleper C."/>
            <person name="Guy L."/>
            <person name="Ettema T.J."/>
        </authorList>
    </citation>
    <scope>NUCLEOTIDE SEQUENCE</scope>
</reference>
<protein>
    <submittedName>
        <fullName evidence="1">Uncharacterized protein</fullName>
    </submittedName>
</protein>
<gene>
    <name evidence="1" type="ORF">LCGC14_0475470</name>
</gene>